<name>A0A1G2H4V7_9BACT</name>
<keyword evidence="1" id="KW-0808">Transferase</keyword>
<dbReference type="STRING" id="1802158.A2827_03065"/>
<dbReference type="EMBL" id="MHOD01000029">
    <property type="protein sequence ID" value="OGZ57532.1"/>
    <property type="molecule type" value="Genomic_DNA"/>
</dbReference>
<dbReference type="Pfam" id="PF01467">
    <property type="entry name" value="CTP_transf_like"/>
    <property type="match status" value="1"/>
</dbReference>
<dbReference type="Proteomes" id="UP000177932">
    <property type="component" value="Unassembled WGS sequence"/>
</dbReference>
<gene>
    <name evidence="4" type="ORF">A2827_03065</name>
</gene>
<dbReference type="SUPFAM" id="SSF52374">
    <property type="entry name" value="Nucleotidylyl transferase"/>
    <property type="match status" value="1"/>
</dbReference>
<dbReference type="InterPro" id="IPR050385">
    <property type="entry name" value="Archaeal_FAD_synthase"/>
</dbReference>
<dbReference type="PANTHER" id="PTHR43793">
    <property type="entry name" value="FAD SYNTHASE"/>
    <property type="match status" value="1"/>
</dbReference>
<dbReference type="Gene3D" id="3.40.50.620">
    <property type="entry name" value="HUPs"/>
    <property type="match status" value="1"/>
</dbReference>
<dbReference type="GO" id="GO:0016779">
    <property type="term" value="F:nucleotidyltransferase activity"/>
    <property type="evidence" value="ECO:0007669"/>
    <property type="project" value="UniProtKB-KW"/>
</dbReference>
<protein>
    <recommendedName>
        <fullName evidence="3">Cytidyltransferase-like domain-containing protein</fullName>
    </recommendedName>
</protein>
<dbReference type="AlphaFoldDB" id="A0A1G2H4V7"/>
<comment type="caution">
    <text evidence="4">The sequence shown here is derived from an EMBL/GenBank/DDBJ whole genome shotgun (WGS) entry which is preliminary data.</text>
</comment>
<evidence type="ECO:0000313" key="5">
    <source>
        <dbReference type="Proteomes" id="UP000177932"/>
    </source>
</evidence>
<dbReference type="InterPro" id="IPR004821">
    <property type="entry name" value="Cyt_trans-like"/>
</dbReference>
<keyword evidence="2" id="KW-0548">Nucleotidyltransferase</keyword>
<dbReference type="NCBIfam" id="TIGR00125">
    <property type="entry name" value="cyt_tran_rel"/>
    <property type="match status" value="1"/>
</dbReference>
<sequence length="135" mass="15746">MKKVLVFGIFDGIHKGHISFLRQAKEYGDFLVVCAGQDEVVRKFKNKSPKHTLVERMEMLRGVEYVYQVIPGDKEQSAYSVIKKENPDIICLGYDQRKLGRDLRLWLLKNGLETPVKYLKSYKPNEYHTSILTMH</sequence>
<evidence type="ECO:0000259" key="3">
    <source>
        <dbReference type="Pfam" id="PF01467"/>
    </source>
</evidence>
<evidence type="ECO:0000256" key="2">
    <source>
        <dbReference type="ARBA" id="ARBA00022695"/>
    </source>
</evidence>
<dbReference type="PANTHER" id="PTHR43793:SF1">
    <property type="entry name" value="FAD SYNTHASE"/>
    <property type="match status" value="1"/>
</dbReference>
<accession>A0A1G2H4V7</accession>
<feature type="domain" description="Cytidyltransferase-like" evidence="3">
    <location>
        <begin position="6"/>
        <end position="131"/>
    </location>
</feature>
<organism evidence="4 5">
    <name type="scientific">Candidatus Spechtbacteria bacterium RIFCSPHIGHO2_01_FULL_43_30</name>
    <dbReference type="NCBI Taxonomy" id="1802158"/>
    <lineage>
        <taxon>Bacteria</taxon>
        <taxon>Candidatus Spechtiibacteriota</taxon>
    </lineage>
</organism>
<dbReference type="InterPro" id="IPR014729">
    <property type="entry name" value="Rossmann-like_a/b/a_fold"/>
</dbReference>
<evidence type="ECO:0000256" key="1">
    <source>
        <dbReference type="ARBA" id="ARBA00022679"/>
    </source>
</evidence>
<evidence type="ECO:0000313" key="4">
    <source>
        <dbReference type="EMBL" id="OGZ57532.1"/>
    </source>
</evidence>
<proteinExistence type="predicted"/>
<reference evidence="4 5" key="1">
    <citation type="journal article" date="2016" name="Nat. Commun.">
        <title>Thousands of microbial genomes shed light on interconnected biogeochemical processes in an aquifer system.</title>
        <authorList>
            <person name="Anantharaman K."/>
            <person name="Brown C.T."/>
            <person name="Hug L.A."/>
            <person name="Sharon I."/>
            <person name="Castelle C.J."/>
            <person name="Probst A.J."/>
            <person name="Thomas B.C."/>
            <person name="Singh A."/>
            <person name="Wilkins M.J."/>
            <person name="Karaoz U."/>
            <person name="Brodie E.L."/>
            <person name="Williams K.H."/>
            <person name="Hubbard S.S."/>
            <person name="Banfield J.F."/>
        </authorList>
    </citation>
    <scope>NUCLEOTIDE SEQUENCE [LARGE SCALE GENOMIC DNA]</scope>
</reference>